<dbReference type="RefSeq" id="WP_115049961.1">
    <property type="nucleotide sequence ID" value="NZ_CP068086.1"/>
</dbReference>
<evidence type="ECO:0000313" key="2">
    <source>
        <dbReference type="Proteomes" id="UP000432350"/>
    </source>
</evidence>
<organism evidence="1 2">
    <name type="scientific">Sphingobacterium multivorum</name>
    <dbReference type="NCBI Taxonomy" id="28454"/>
    <lineage>
        <taxon>Bacteria</taxon>
        <taxon>Pseudomonadati</taxon>
        <taxon>Bacteroidota</taxon>
        <taxon>Sphingobacteriia</taxon>
        <taxon>Sphingobacteriales</taxon>
        <taxon>Sphingobacteriaceae</taxon>
        <taxon>Sphingobacterium</taxon>
    </lineage>
</organism>
<proteinExistence type="predicted"/>
<dbReference type="Pfam" id="PF19570">
    <property type="entry name" value="DUF6088"/>
    <property type="match status" value="1"/>
</dbReference>
<dbReference type="AlphaFoldDB" id="A0A654CNJ4"/>
<reference evidence="1 2" key="1">
    <citation type="submission" date="2019-10" db="EMBL/GenBank/DDBJ databases">
        <authorList>
            <person name="Karimi E."/>
        </authorList>
    </citation>
    <scope>NUCLEOTIDE SEQUENCE [LARGE SCALE GENOMIC DNA]</scope>
    <source>
        <strain evidence="1">Sphingobacterium sp. 8BC</strain>
    </source>
</reference>
<dbReference type="EMBL" id="CABWMV010000024">
    <property type="protein sequence ID" value="VXC95025.1"/>
    <property type="molecule type" value="Genomic_DNA"/>
</dbReference>
<sequence>MESVDNKIIVKIKKAKRGSLFFIEDFLNLGTSKAVSKALERLVEKEELSRVSRGIYSRLRIDPVLGAIYPTTEEIAEAVRRRDKARIVPTGILALNALGLSTQVPMNLVYLTDGAARTIQIGKRKIVFKKTSPRNLAAIGSISSLAIQALREIGKDKVTEDEINSILRQLEKEDPYRLQHDIKLAPEWIRIIMRQALKTNRND</sequence>
<evidence type="ECO:0000313" key="1">
    <source>
        <dbReference type="EMBL" id="VXC95025.1"/>
    </source>
</evidence>
<evidence type="ECO:0008006" key="3">
    <source>
        <dbReference type="Google" id="ProtNLM"/>
    </source>
</evidence>
<gene>
    <name evidence="1" type="ORF">SPHINGO8BC_51088</name>
</gene>
<dbReference type="Proteomes" id="UP000432350">
    <property type="component" value="Unassembled WGS sequence"/>
</dbReference>
<dbReference type="InterPro" id="IPR045738">
    <property type="entry name" value="DUF6088"/>
</dbReference>
<protein>
    <recommendedName>
        <fullName evidence="3">Type IV toxin-antitoxin system AbiEi family antitoxin domain-containing protein</fullName>
    </recommendedName>
</protein>
<accession>A0A654CNJ4</accession>
<name>A0A654CNJ4_SPHMU</name>